<keyword evidence="1" id="KW-1133">Transmembrane helix</keyword>
<feature type="transmembrane region" description="Helical" evidence="1">
    <location>
        <begin position="55"/>
        <end position="74"/>
    </location>
</feature>
<organism evidence="2 3">
    <name type="scientific">Fluviicoccus keumensis</name>
    <dbReference type="NCBI Taxonomy" id="1435465"/>
    <lineage>
        <taxon>Bacteria</taxon>
        <taxon>Pseudomonadati</taxon>
        <taxon>Pseudomonadota</taxon>
        <taxon>Gammaproteobacteria</taxon>
        <taxon>Moraxellales</taxon>
        <taxon>Moraxellaceae</taxon>
        <taxon>Fluviicoccus</taxon>
    </lineage>
</organism>
<feature type="transmembrane region" description="Helical" evidence="1">
    <location>
        <begin position="121"/>
        <end position="152"/>
    </location>
</feature>
<feature type="transmembrane region" description="Helical" evidence="1">
    <location>
        <begin position="230"/>
        <end position="255"/>
    </location>
</feature>
<name>A0A4Q7YKH0_9GAMM</name>
<dbReference type="InterPro" id="IPR047798">
    <property type="entry name" value="BPSS1780-like"/>
</dbReference>
<keyword evidence="1" id="KW-0812">Transmembrane</keyword>
<evidence type="ECO:0000256" key="1">
    <source>
        <dbReference type="SAM" id="Phobius"/>
    </source>
</evidence>
<dbReference type="OrthoDB" id="5298483at2"/>
<evidence type="ECO:0000313" key="3">
    <source>
        <dbReference type="Proteomes" id="UP000292423"/>
    </source>
</evidence>
<accession>A0A4Q7YKH0</accession>
<proteinExistence type="predicted"/>
<protein>
    <submittedName>
        <fullName evidence="2">Putative membrane protein</fullName>
    </submittedName>
</protein>
<feature type="transmembrane region" description="Helical" evidence="1">
    <location>
        <begin position="81"/>
        <end position="101"/>
    </location>
</feature>
<feature type="transmembrane region" description="Helical" evidence="1">
    <location>
        <begin position="173"/>
        <end position="196"/>
    </location>
</feature>
<evidence type="ECO:0000313" key="2">
    <source>
        <dbReference type="EMBL" id="RZU38152.1"/>
    </source>
</evidence>
<dbReference type="RefSeq" id="WP_130414739.1">
    <property type="nucleotide sequence ID" value="NZ_SHKX01000014.1"/>
</dbReference>
<dbReference type="AlphaFoldDB" id="A0A4Q7YKH0"/>
<keyword evidence="1" id="KW-0472">Membrane</keyword>
<gene>
    <name evidence="2" type="ORF">EV700_2729</name>
</gene>
<dbReference type="NCBIfam" id="NF041043">
    <property type="entry name" value="BPSS1780_fam"/>
    <property type="match status" value="1"/>
</dbReference>
<dbReference type="Proteomes" id="UP000292423">
    <property type="component" value="Unassembled WGS sequence"/>
</dbReference>
<sequence length="269" mass="28179">MTDNENPYRPSGVPVVDFAAPSGEIEYEVPGHKVPAGNGSGWISAGWEMFKDAPLMWICVMLLYFAVSMVTNLVPGLGTIIGMLIAPSLSVGILAFGRGHAREGVTDLGRMFAGFQGEKVGSLVIMALLYAAAIVVSVIVLLVALAIALGGVGAIGQLASGHGMSALENTGGLIALAGILAFLLVMFLIVSAYWFAPGLIYYANLSPVDAMKASCSACLTNWLPLTMYSLVALLIFIAGIIPFGLGLLVVIPVLMASMYPMFEDLFGVE</sequence>
<dbReference type="EMBL" id="SHKX01000014">
    <property type="protein sequence ID" value="RZU38152.1"/>
    <property type="molecule type" value="Genomic_DNA"/>
</dbReference>
<keyword evidence="3" id="KW-1185">Reference proteome</keyword>
<reference evidence="2 3" key="1">
    <citation type="submission" date="2019-02" db="EMBL/GenBank/DDBJ databases">
        <title>Genomic Encyclopedia of Type Strains, Phase IV (KMG-IV): sequencing the most valuable type-strain genomes for metagenomic binning, comparative biology and taxonomic classification.</title>
        <authorList>
            <person name="Goeker M."/>
        </authorList>
    </citation>
    <scope>NUCLEOTIDE SEQUENCE [LARGE SCALE GENOMIC DNA]</scope>
    <source>
        <strain evidence="2 3">DSM 105135</strain>
    </source>
</reference>
<comment type="caution">
    <text evidence="2">The sequence shown here is derived from an EMBL/GenBank/DDBJ whole genome shotgun (WGS) entry which is preliminary data.</text>
</comment>